<evidence type="ECO:0000313" key="1">
    <source>
        <dbReference type="EMBL" id="MPM83254.1"/>
    </source>
</evidence>
<accession>A0A645D1V4</accession>
<protein>
    <recommendedName>
        <fullName evidence="2">Type II secretion system protein G</fullName>
    </recommendedName>
</protein>
<dbReference type="InterPro" id="IPR045584">
    <property type="entry name" value="Pilin-like"/>
</dbReference>
<evidence type="ECO:0008006" key="2">
    <source>
        <dbReference type="Google" id="ProtNLM"/>
    </source>
</evidence>
<gene>
    <name evidence="1" type="ORF">SDC9_130317</name>
</gene>
<sequence>MIAIIAILAAMLLPALSAARERARSAACVNKLKQINTANYMYANDNHDYVSVNEVMRDATRNYEMCRGIYALTPGLKLLQGHYLGDGFQSITLSRDFCRNIFQCPSDTATYGYSGTQKKIVVDAEFTNVGWISYPSFTPNKAAAEASGFDHPSPRQLVGRDDPGLVYWSDTIAGNAASGVSNHPSTCNTAHLGGYVKSNPLTAEQNKAGAPWNHIPVCNFFDDVSAE</sequence>
<dbReference type="EMBL" id="VSSQ01032096">
    <property type="protein sequence ID" value="MPM83254.1"/>
    <property type="molecule type" value="Genomic_DNA"/>
</dbReference>
<dbReference type="SUPFAM" id="SSF54523">
    <property type="entry name" value="Pili subunits"/>
    <property type="match status" value="1"/>
</dbReference>
<proteinExistence type="predicted"/>
<dbReference type="PANTHER" id="PTHR30093">
    <property type="entry name" value="GENERAL SECRETION PATHWAY PROTEIN G"/>
    <property type="match status" value="1"/>
</dbReference>
<reference evidence="1" key="1">
    <citation type="submission" date="2019-08" db="EMBL/GenBank/DDBJ databases">
        <authorList>
            <person name="Kucharzyk K."/>
            <person name="Murdoch R.W."/>
            <person name="Higgins S."/>
            <person name="Loffler F."/>
        </authorList>
    </citation>
    <scope>NUCLEOTIDE SEQUENCE</scope>
</reference>
<dbReference type="Gene3D" id="3.30.700.10">
    <property type="entry name" value="Glycoprotein, Type 4 Pilin"/>
    <property type="match status" value="1"/>
</dbReference>
<dbReference type="AlphaFoldDB" id="A0A645D1V4"/>
<organism evidence="1">
    <name type="scientific">bioreactor metagenome</name>
    <dbReference type="NCBI Taxonomy" id="1076179"/>
    <lineage>
        <taxon>unclassified sequences</taxon>
        <taxon>metagenomes</taxon>
        <taxon>ecological metagenomes</taxon>
    </lineage>
</organism>
<name>A0A645D1V4_9ZZZZ</name>
<comment type="caution">
    <text evidence="1">The sequence shown here is derived from an EMBL/GenBank/DDBJ whole genome shotgun (WGS) entry which is preliminary data.</text>
</comment>